<dbReference type="VEuPathDB" id="VectorBase:ACHR014190"/>
<dbReference type="EnsemblMetazoa" id="ACHR014190-RA">
    <property type="protein sequence ID" value="ACHR014190-PA"/>
    <property type="gene ID" value="ACHR014190"/>
</dbReference>
<organism evidence="1 2">
    <name type="scientific">Anopheles christyi</name>
    <dbReference type="NCBI Taxonomy" id="43041"/>
    <lineage>
        <taxon>Eukaryota</taxon>
        <taxon>Metazoa</taxon>
        <taxon>Ecdysozoa</taxon>
        <taxon>Arthropoda</taxon>
        <taxon>Hexapoda</taxon>
        <taxon>Insecta</taxon>
        <taxon>Pterygota</taxon>
        <taxon>Neoptera</taxon>
        <taxon>Endopterygota</taxon>
        <taxon>Diptera</taxon>
        <taxon>Nematocera</taxon>
        <taxon>Culicoidea</taxon>
        <taxon>Culicidae</taxon>
        <taxon>Anophelinae</taxon>
        <taxon>Anopheles</taxon>
    </lineage>
</organism>
<evidence type="ECO:0000313" key="1">
    <source>
        <dbReference type="EnsemblMetazoa" id="ACHR014190-PA"/>
    </source>
</evidence>
<evidence type="ECO:0000313" key="2">
    <source>
        <dbReference type="Proteomes" id="UP000075881"/>
    </source>
</evidence>
<dbReference type="Proteomes" id="UP000075881">
    <property type="component" value="Unassembled WGS sequence"/>
</dbReference>
<proteinExistence type="predicted"/>
<keyword evidence="2" id="KW-1185">Reference proteome</keyword>
<sequence>MYWKSAKSPPIPSTVLSLMRYTRSTSWNRASEPYEISLSAAMITPSLNINPTTDVPVVTG</sequence>
<accession>A0A182KIA0</accession>
<name>A0A182KIA0_9DIPT</name>
<reference evidence="2" key="1">
    <citation type="submission" date="2013-03" db="EMBL/GenBank/DDBJ databases">
        <title>The Genome Sequence of Anopheles christyi ACHKN1017.</title>
        <authorList>
            <consortium name="The Broad Institute Genomics Platform"/>
            <person name="Neafsey D.E."/>
            <person name="Besansky N."/>
            <person name="Walker B."/>
            <person name="Young S.K."/>
            <person name="Zeng Q."/>
            <person name="Gargeya S."/>
            <person name="Fitzgerald M."/>
            <person name="Haas B."/>
            <person name="Abouelleil A."/>
            <person name="Allen A.W."/>
            <person name="Alvarado L."/>
            <person name="Arachchi H.M."/>
            <person name="Berlin A.M."/>
            <person name="Chapman S.B."/>
            <person name="Gainer-Dewar J."/>
            <person name="Goldberg J."/>
            <person name="Griggs A."/>
            <person name="Gujja S."/>
            <person name="Hansen M."/>
            <person name="Howarth C."/>
            <person name="Imamovic A."/>
            <person name="Ireland A."/>
            <person name="Larimer J."/>
            <person name="McCowan C."/>
            <person name="Murphy C."/>
            <person name="Pearson M."/>
            <person name="Poon T.W."/>
            <person name="Priest M."/>
            <person name="Roberts A."/>
            <person name="Saif S."/>
            <person name="Shea T."/>
            <person name="Sisk P."/>
            <person name="Sykes S."/>
            <person name="Wortman J."/>
            <person name="Nusbaum C."/>
            <person name="Birren B."/>
        </authorList>
    </citation>
    <scope>NUCLEOTIDE SEQUENCE [LARGE SCALE GENOMIC DNA]</scope>
    <source>
        <strain evidence="2">ACHKN1017</strain>
    </source>
</reference>
<protein>
    <submittedName>
        <fullName evidence="1">Uncharacterized protein</fullName>
    </submittedName>
</protein>
<dbReference type="AlphaFoldDB" id="A0A182KIA0"/>
<reference evidence="1" key="2">
    <citation type="submission" date="2020-05" db="UniProtKB">
        <authorList>
            <consortium name="EnsemblMetazoa"/>
        </authorList>
    </citation>
    <scope>IDENTIFICATION</scope>
    <source>
        <strain evidence="1">ACHKN1017</strain>
    </source>
</reference>